<sequence length="197" mass="22097">MRSFKLLDRLLGRNAEPFVPGAHLSALSSKMEAGQCWIVPEGAVVVPSPPEPKYPEAERIAASIRDFPEDWGWERKGYDLVHIPSGFRLWVANEDYGLAEVHPNNGKTDFTKPEQAIIWPAVADWLGHRKVGFTGRLPKATITGRRGTYWCFAQEHPWAGVGSSPAEAYRIWKFAISVEARVDISPGEYLQLRSVKL</sequence>
<evidence type="ECO:0000313" key="2">
    <source>
        <dbReference type="Proteomes" id="UP000306562"/>
    </source>
</evidence>
<name>A0AAX3I149_9PSED</name>
<dbReference type="EMBL" id="LR590482">
    <property type="protein sequence ID" value="VTQ88085.1"/>
    <property type="molecule type" value="Genomic_DNA"/>
</dbReference>
<dbReference type="Proteomes" id="UP000306562">
    <property type="component" value="Chromosome"/>
</dbReference>
<reference evidence="1 2" key="1">
    <citation type="submission" date="2019-05" db="EMBL/GenBank/DDBJ databases">
        <authorList>
            <consortium name="Pathogen Informatics"/>
        </authorList>
    </citation>
    <scope>NUCLEOTIDE SEQUENCE [LARGE SCALE GENOMIC DNA]</scope>
    <source>
        <strain evidence="1 2">NCTC10696</strain>
    </source>
</reference>
<evidence type="ECO:0000313" key="1">
    <source>
        <dbReference type="EMBL" id="VTQ88085.1"/>
    </source>
</evidence>
<proteinExistence type="predicted"/>
<accession>A0AAX3I149</accession>
<protein>
    <recommendedName>
        <fullName evidence="3">Phage protein</fullName>
    </recommendedName>
</protein>
<organism evidence="1 2">
    <name type="scientific">Pseudomonas synxantha</name>
    <dbReference type="NCBI Taxonomy" id="47883"/>
    <lineage>
        <taxon>Bacteria</taxon>
        <taxon>Pseudomonadati</taxon>
        <taxon>Pseudomonadota</taxon>
        <taxon>Gammaproteobacteria</taxon>
        <taxon>Pseudomonadales</taxon>
        <taxon>Pseudomonadaceae</taxon>
        <taxon>Pseudomonas</taxon>
    </lineage>
</organism>
<dbReference type="RefSeq" id="WP_057024712.1">
    <property type="nucleotide sequence ID" value="NZ_CBCSGQ010000022.1"/>
</dbReference>
<dbReference type="AlphaFoldDB" id="A0AAX3I149"/>
<evidence type="ECO:0008006" key="3">
    <source>
        <dbReference type="Google" id="ProtNLM"/>
    </source>
</evidence>
<gene>
    <name evidence="1" type="ORF">NCTC10696_00316</name>
</gene>